<dbReference type="CDD" id="cd00593">
    <property type="entry name" value="RIBOc"/>
    <property type="match status" value="2"/>
</dbReference>
<dbReference type="GO" id="GO:0005524">
    <property type="term" value="F:ATP binding"/>
    <property type="evidence" value="ECO:0007669"/>
    <property type="project" value="UniProtKB-KW"/>
</dbReference>
<feature type="compositionally biased region" description="Polar residues" evidence="19">
    <location>
        <begin position="1519"/>
        <end position="1537"/>
    </location>
</feature>
<dbReference type="FunFam" id="3.40.50.300:FF:000420">
    <property type="entry name" value="Endoribonuclease dicer-like 1"/>
    <property type="match status" value="1"/>
</dbReference>
<evidence type="ECO:0000259" key="23">
    <source>
        <dbReference type="PROSITE" id="PS51192"/>
    </source>
</evidence>
<feature type="domain" description="Helicase ATP-binding" evidence="23">
    <location>
        <begin position="48"/>
        <end position="224"/>
    </location>
</feature>
<keyword evidence="26" id="KW-1185">Reference proteome</keyword>
<comment type="similarity">
    <text evidence="17 18">Belongs to the helicase family. Dicer subfamily.</text>
</comment>
<dbReference type="InterPro" id="IPR038248">
    <property type="entry name" value="Dicer_dimer_sf"/>
</dbReference>
<feature type="domain" description="Helicase C-terminal" evidence="24">
    <location>
        <begin position="389"/>
        <end position="554"/>
    </location>
</feature>
<name>A0A1U7YY66_NELNU</name>
<dbReference type="PROSITE" id="PS50821">
    <property type="entry name" value="PAZ"/>
    <property type="match status" value="1"/>
</dbReference>
<keyword evidence="10" id="KW-0347">Helicase</keyword>
<protein>
    <submittedName>
        <fullName evidence="27">Dicer-like protein 4 isoform X1</fullName>
    </submittedName>
</protein>
<comment type="cofactor">
    <cofactor evidence="2">
        <name>Mg(2+)</name>
        <dbReference type="ChEBI" id="CHEBI:18420"/>
    </cofactor>
</comment>
<feature type="compositionally biased region" description="Polar residues" evidence="19">
    <location>
        <begin position="12"/>
        <end position="30"/>
    </location>
</feature>
<dbReference type="Gene3D" id="3.40.50.300">
    <property type="entry name" value="P-loop containing nucleotide triphosphate hydrolases"/>
    <property type="match status" value="2"/>
</dbReference>
<keyword evidence="6" id="KW-0677">Repeat</keyword>
<dbReference type="FunFam" id="1.10.1520.10:FF:000004">
    <property type="entry name" value="Endoribonuclease dicer-like 1"/>
    <property type="match status" value="1"/>
</dbReference>
<dbReference type="Gene3D" id="3.30.160.380">
    <property type="entry name" value="Dicer dimerisation domain"/>
    <property type="match status" value="1"/>
</dbReference>
<dbReference type="GO" id="GO:0005634">
    <property type="term" value="C:nucleus"/>
    <property type="evidence" value="ECO:0000318"/>
    <property type="project" value="GO_Central"/>
</dbReference>
<keyword evidence="9" id="KW-0378">Hydrolase</keyword>
<evidence type="ECO:0000256" key="13">
    <source>
        <dbReference type="ARBA" id="ARBA00022884"/>
    </source>
</evidence>
<evidence type="ECO:0000259" key="20">
    <source>
        <dbReference type="PROSITE" id="PS50137"/>
    </source>
</evidence>
<evidence type="ECO:0000256" key="3">
    <source>
        <dbReference type="ARBA" id="ARBA00004123"/>
    </source>
</evidence>
<dbReference type="PROSITE" id="PS50142">
    <property type="entry name" value="RNASE_3_2"/>
    <property type="match status" value="2"/>
</dbReference>
<evidence type="ECO:0000259" key="25">
    <source>
        <dbReference type="PROSITE" id="PS51327"/>
    </source>
</evidence>
<dbReference type="Pfam" id="PF00636">
    <property type="entry name" value="Ribonuclease_3"/>
    <property type="match status" value="2"/>
</dbReference>
<evidence type="ECO:0000256" key="14">
    <source>
        <dbReference type="ARBA" id="ARBA00023158"/>
    </source>
</evidence>
<dbReference type="Proteomes" id="UP000189703">
    <property type="component" value="Unplaced"/>
</dbReference>
<dbReference type="Gene3D" id="1.10.1520.10">
    <property type="entry name" value="Ribonuclease III domain"/>
    <property type="match status" value="2"/>
</dbReference>
<evidence type="ECO:0000256" key="10">
    <source>
        <dbReference type="ARBA" id="ARBA00022806"/>
    </source>
</evidence>
<keyword evidence="16" id="KW-0539">Nucleus</keyword>
<dbReference type="InterPro" id="IPR036389">
    <property type="entry name" value="RNase_III_sf"/>
</dbReference>
<dbReference type="Gene3D" id="3.30.160.20">
    <property type="match status" value="2"/>
</dbReference>
<dbReference type="SMART" id="SM00535">
    <property type="entry name" value="RIBOc"/>
    <property type="match status" value="2"/>
</dbReference>
<evidence type="ECO:0000256" key="1">
    <source>
        <dbReference type="ARBA" id="ARBA00001936"/>
    </source>
</evidence>
<dbReference type="PROSITE" id="PS51192">
    <property type="entry name" value="HELICASE_ATP_BIND_1"/>
    <property type="match status" value="1"/>
</dbReference>
<feature type="domain" description="RNase III" evidence="21">
    <location>
        <begin position="996"/>
        <end position="1164"/>
    </location>
</feature>
<dbReference type="PANTHER" id="PTHR14950:SF15">
    <property type="entry name" value="DICER-LIKE PROTEIN 4"/>
    <property type="match status" value="1"/>
</dbReference>
<dbReference type="OMA" id="YHVNRMC"/>
<dbReference type="InterPro" id="IPR014720">
    <property type="entry name" value="dsRBD_dom"/>
</dbReference>
<evidence type="ECO:0000256" key="5">
    <source>
        <dbReference type="ARBA" id="ARBA00022723"/>
    </source>
</evidence>
<dbReference type="InterPro" id="IPR003100">
    <property type="entry name" value="PAZ_dom"/>
</dbReference>
<evidence type="ECO:0000256" key="9">
    <source>
        <dbReference type="ARBA" id="ARBA00022801"/>
    </source>
</evidence>
<dbReference type="SUPFAM" id="SSF69065">
    <property type="entry name" value="RNase III domain-like"/>
    <property type="match status" value="2"/>
</dbReference>
<dbReference type="Pfam" id="PF00270">
    <property type="entry name" value="DEAD"/>
    <property type="match status" value="1"/>
</dbReference>
<dbReference type="SUPFAM" id="SSF54768">
    <property type="entry name" value="dsRNA-binding domain-like"/>
    <property type="match status" value="2"/>
</dbReference>
<keyword evidence="4" id="KW-0540">Nuclease</keyword>
<gene>
    <name evidence="27" type="primary">LOC104589053</name>
</gene>
<sequence>MEVSSNEDTEQSDTSVASSTSIHSMDNGNRSRALKDPRIIARSYQLELCKKALKENVIVYLGTGCGKTHIAVLLMYELRHLISKPKKNVCVFLAPTVPLVRQQAKVIEDSINFKVGSYFGNSRRLKSHLEWEKETEQYEVLVMTPQILIRNLHHCFMRMELIELLIFDECHHAQATSSHPYAQIMKEFYYATSMKRPRIFGMTASPVVGKGASDQVNLPKCINSLEKLLDAKVYSVEDEELENFVASPKVKVYYYGPGIYSISSCSFTCSKKLEEIRSQCISSLSQNTGDRWQIRKNKKLLRKLHENMIFCLQNLGLWGAKQAASVLLSGDRFEWNELTETEDNSCNKSVADQYLSQTTLVFDSYFNKDGMGSDSSCLEALKEPFFSEKLLALLEILSNYRLQENMKCIVFVNRIIVARSLSCIIKKLKCLEAWRCDFLVGLHSGMKAMSRKTMNSIVEKFRSGELNLLVATKVGEEGLDIQTCCLVIRFDLPETVASFIQSRGRARMPQSEYAFLVDRGNQSELHLINNFVSDENQMNKEITCRSSLETFDFLEESTYKVDSTGASITAGYSVSLLYHYCSKLPHDEYFNPKPEFFYFNDSSGTVCHLILPSNAAIHQVVSMPQPSKEAAKRNVCLKACKELHLVGALTDHLLPGQDGGKAEGLFLTSSGSEISEGLTTPQSCEEEGDQRELHEMLIPAAFRVPWTNLEDRVTLNFYFLRFNPVPEDRVYKKFGLFVKEALPIEAENMEVDLHLAHGRNRIVKTKLCPFGVIEFDQEEMKQAEYFQELFLKLILNRSELFPDFVPLGKNDSSQASSSTFYLLLPVKQHEYKEKMTVDWEIVKRCLSSPVFRVQINGADSDHLSVSNSLRLASGPRRISDIVNSLVYCPHRKLFFFVAGILPGINGYSPFPGSRYSSYSEYYIQKFGIHLSYPEQSLLKAKQLFRLNNLLHNRLQENAEPREVKEHFVELPPELCSLRIIGFSKEIGSSLSLLPSIVHRLENFLVAIELKGILSASFPEASEVTAHRILEALTTENCLERFSLERLEILGDAFLKYAVGRSLFLSYEALDEGQLTGKRSNIVNNSNLYKLATQRNLQVYIRDQAFNPCQFFALGHPCPVICNKEIEKTIHSQQERCNKNHHWLQRKTIADVVEALVGAFIVDSGLKAATAFLRWIGIQVDYEASQVSKFCTASKGFMSLADSIDVGDLEKSLGHHFLHKGLLLQAFVHPSYNKLSGGSFQRLEFLGDAVLDYLITSYLYSVYPKLKPGQLTDLRSLSVSNISFADVAVSRSFHKYLIYDSDSLCKAINEYVNFIQRSASEKSQLEGPKCPKVLGDLVESCVGAILLDTGLNLKNVWKIMLLFLDPIMSFSSLQLNPVRELQEFCQSHNWKLKFQYSNMGEKFLVEAQVNGKDICLTSSAININKRAAQKMTAQKLFSKLKVMGYKPKSSLEGSLRSTKKQEAKLIGYDETPIDVIFPDLDPMEVPEASMYSREQTSEFVAITSQPPLKFETSREHYNENSENSGTGEPQTSGTEQNATAKSRLYEICTYNYWKSPIFECYKEEGLDHLKQFTFKVVVEIEEAADLILECFSSPHAKKKAAAEHAAEGALWYLQQQGYLCKGD</sequence>
<evidence type="ECO:0000259" key="22">
    <source>
        <dbReference type="PROSITE" id="PS50821"/>
    </source>
</evidence>
<dbReference type="SMART" id="SM00949">
    <property type="entry name" value="PAZ"/>
    <property type="match status" value="1"/>
</dbReference>
<dbReference type="PANTHER" id="PTHR14950">
    <property type="entry name" value="DICER-RELATED"/>
    <property type="match status" value="1"/>
</dbReference>
<dbReference type="InterPro" id="IPR027417">
    <property type="entry name" value="P-loop_NTPase"/>
</dbReference>
<evidence type="ECO:0000256" key="8">
    <source>
        <dbReference type="ARBA" id="ARBA00022759"/>
    </source>
</evidence>
<keyword evidence="11" id="KW-0067">ATP-binding</keyword>
<dbReference type="GO" id="GO:0004525">
    <property type="term" value="F:ribonuclease III activity"/>
    <property type="evidence" value="ECO:0000318"/>
    <property type="project" value="GO_Central"/>
</dbReference>
<evidence type="ECO:0000256" key="19">
    <source>
        <dbReference type="SAM" id="MobiDB-lite"/>
    </source>
</evidence>
<dbReference type="Pfam" id="PF00271">
    <property type="entry name" value="Helicase_C"/>
    <property type="match status" value="1"/>
</dbReference>
<evidence type="ECO:0000313" key="27">
    <source>
        <dbReference type="RefSeq" id="XP_010245534.1"/>
    </source>
</evidence>
<dbReference type="KEGG" id="nnu:104589053"/>
<evidence type="ECO:0000256" key="12">
    <source>
        <dbReference type="ARBA" id="ARBA00022842"/>
    </source>
</evidence>
<dbReference type="GO" id="GO:0046872">
    <property type="term" value="F:metal ion binding"/>
    <property type="evidence" value="ECO:0007669"/>
    <property type="project" value="UniProtKB-KW"/>
</dbReference>
<dbReference type="STRING" id="4432.A0A1U7YY66"/>
<dbReference type="PROSITE" id="PS00517">
    <property type="entry name" value="RNASE_3_1"/>
    <property type="match status" value="1"/>
</dbReference>
<accession>A0A1U7YY66</accession>
<dbReference type="InterPro" id="IPR001650">
    <property type="entry name" value="Helicase_C-like"/>
</dbReference>
<evidence type="ECO:0000256" key="2">
    <source>
        <dbReference type="ARBA" id="ARBA00001946"/>
    </source>
</evidence>
<dbReference type="eggNOG" id="KOG0701">
    <property type="taxonomic scope" value="Eukaryota"/>
</dbReference>
<dbReference type="InterPro" id="IPR000999">
    <property type="entry name" value="RNase_III_dom"/>
</dbReference>
<keyword evidence="12" id="KW-0460">Magnesium</keyword>
<evidence type="ECO:0000256" key="15">
    <source>
        <dbReference type="ARBA" id="ARBA00023211"/>
    </source>
</evidence>
<dbReference type="PROSITE" id="PS50137">
    <property type="entry name" value="DS_RBD"/>
    <property type="match status" value="2"/>
</dbReference>
<dbReference type="InParanoid" id="A0A1U7YY66"/>
<keyword evidence="15" id="KW-0464">Manganese</keyword>
<organism evidence="26 27">
    <name type="scientific">Nelumbo nucifera</name>
    <name type="common">Sacred lotus</name>
    <dbReference type="NCBI Taxonomy" id="4432"/>
    <lineage>
        <taxon>Eukaryota</taxon>
        <taxon>Viridiplantae</taxon>
        <taxon>Streptophyta</taxon>
        <taxon>Embryophyta</taxon>
        <taxon>Tracheophyta</taxon>
        <taxon>Spermatophyta</taxon>
        <taxon>Magnoliopsida</taxon>
        <taxon>Proteales</taxon>
        <taxon>Nelumbonaceae</taxon>
        <taxon>Nelumbo</taxon>
    </lineage>
</organism>
<dbReference type="FunFam" id="3.30.160.380:FF:000001">
    <property type="entry name" value="Endoribonuclease dicer-like 1"/>
    <property type="match status" value="1"/>
</dbReference>
<dbReference type="GO" id="GO:0010267">
    <property type="term" value="P:ta-siRNA processing"/>
    <property type="evidence" value="ECO:0007669"/>
    <property type="project" value="UniProtKB-ARBA"/>
</dbReference>
<dbReference type="FunFam" id="3.40.50.300:FF:000705">
    <property type="entry name" value="Endoribonuclease dicer-like protein"/>
    <property type="match status" value="1"/>
</dbReference>
<feature type="domain" description="DRBM" evidence="20">
    <location>
        <begin position="1538"/>
        <end position="1614"/>
    </location>
</feature>
<keyword evidence="8" id="KW-0255">Endonuclease</keyword>
<dbReference type="PROSITE" id="PS51194">
    <property type="entry name" value="HELICASE_CTER"/>
    <property type="match status" value="1"/>
</dbReference>
<feature type="domain" description="DRBM" evidence="20">
    <location>
        <begin position="1375"/>
        <end position="1441"/>
    </location>
</feature>
<dbReference type="GO" id="GO:0003723">
    <property type="term" value="F:RNA binding"/>
    <property type="evidence" value="ECO:0000318"/>
    <property type="project" value="GO_Central"/>
</dbReference>
<evidence type="ECO:0000256" key="11">
    <source>
        <dbReference type="ARBA" id="ARBA00022840"/>
    </source>
</evidence>
<feature type="compositionally biased region" description="Acidic residues" evidence="19">
    <location>
        <begin position="1"/>
        <end position="11"/>
    </location>
</feature>
<dbReference type="SUPFAM" id="SSF52540">
    <property type="entry name" value="P-loop containing nucleoside triphosphate hydrolases"/>
    <property type="match status" value="1"/>
</dbReference>
<dbReference type="InterPro" id="IPR005034">
    <property type="entry name" value="Dicer_dimerisation"/>
</dbReference>
<feature type="domain" description="RNase III" evidence="21">
    <location>
        <begin position="1205"/>
        <end position="1349"/>
    </location>
</feature>
<dbReference type="Pfam" id="PF02170">
    <property type="entry name" value="PAZ"/>
    <property type="match status" value="1"/>
</dbReference>
<dbReference type="RefSeq" id="XP_010245534.1">
    <property type="nucleotide sequence ID" value="XM_010247232.2"/>
</dbReference>
<dbReference type="Pfam" id="PF14709">
    <property type="entry name" value="DND1_DSRM"/>
    <property type="match status" value="1"/>
</dbReference>
<dbReference type="GO" id="GO:0004386">
    <property type="term" value="F:helicase activity"/>
    <property type="evidence" value="ECO:0007669"/>
    <property type="project" value="UniProtKB-KW"/>
</dbReference>
<evidence type="ECO:0000256" key="7">
    <source>
        <dbReference type="ARBA" id="ARBA00022741"/>
    </source>
</evidence>
<feature type="domain" description="PAZ" evidence="22">
    <location>
        <begin position="837"/>
        <end position="979"/>
    </location>
</feature>
<comment type="subcellular location">
    <subcellularLocation>
        <location evidence="3">Nucleus</location>
    </subcellularLocation>
</comment>
<feature type="domain" description="Dicer dsRNA-binding fold" evidence="25">
    <location>
        <begin position="573"/>
        <end position="663"/>
    </location>
</feature>
<dbReference type="SMART" id="SM00487">
    <property type="entry name" value="DEXDc"/>
    <property type="match status" value="1"/>
</dbReference>
<dbReference type="InterPro" id="IPR036085">
    <property type="entry name" value="PAZ_dom_sf"/>
</dbReference>
<evidence type="ECO:0000259" key="24">
    <source>
        <dbReference type="PROSITE" id="PS51194"/>
    </source>
</evidence>
<evidence type="ECO:0000259" key="21">
    <source>
        <dbReference type="PROSITE" id="PS50142"/>
    </source>
</evidence>
<proteinExistence type="inferred from homology"/>
<dbReference type="SMART" id="SM00490">
    <property type="entry name" value="HELICc"/>
    <property type="match status" value="1"/>
</dbReference>
<keyword evidence="5" id="KW-0479">Metal-binding</keyword>
<dbReference type="SUPFAM" id="SSF101690">
    <property type="entry name" value="PAZ domain"/>
    <property type="match status" value="1"/>
</dbReference>
<dbReference type="SMART" id="SM00358">
    <property type="entry name" value="DSRM"/>
    <property type="match status" value="2"/>
</dbReference>
<dbReference type="OrthoDB" id="6513042at2759"/>
<dbReference type="GO" id="GO:0005737">
    <property type="term" value="C:cytoplasm"/>
    <property type="evidence" value="ECO:0000318"/>
    <property type="project" value="GO_Central"/>
</dbReference>
<dbReference type="Gene3D" id="2.170.260.10">
    <property type="entry name" value="paz domain"/>
    <property type="match status" value="1"/>
</dbReference>
<dbReference type="InterPro" id="IPR014001">
    <property type="entry name" value="Helicase_ATP-bd"/>
</dbReference>
<comment type="cofactor">
    <cofactor evidence="1">
        <name>Mn(2+)</name>
        <dbReference type="ChEBI" id="CHEBI:29035"/>
    </cofactor>
</comment>
<evidence type="ECO:0000256" key="4">
    <source>
        <dbReference type="ARBA" id="ARBA00022722"/>
    </source>
</evidence>
<dbReference type="InterPro" id="IPR011545">
    <property type="entry name" value="DEAD/DEAH_box_helicase_dom"/>
</dbReference>
<keyword evidence="13 18" id="KW-0694">RNA-binding</keyword>
<keyword evidence="14" id="KW-0943">RNA-mediated gene silencing</keyword>
<reference evidence="27" key="1">
    <citation type="submission" date="2025-08" db="UniProtKB">
        <authorList>
            <consortium name="RefSeq"/>
        </authorList>
    </citation>
    <scope>IDENTIFICATION</scope>
</reference>
<keyword evidence="7" id="KW-0547">Nucleotide-binding</keyword>
<evidence type="ECO:0000256" key="17">
    <source>
        <dbReference type="ARBA" id="ARBA00035116"/>
    </source>
</evidence>
<feature type="region of interest" description="Disordered" evidence="19">
    <location>
        <begin position="1513"/>
        <end position="1537"/>
    </location>
</feature>
<dbReference type="GeneID" id="104589053"/>
<dbReference type="GO" id="GO:0030422">
    <property type="term" value="P:siRNA processing"/>
    <property type="evidence" value="ECO:0000318"/>
    <property type="project" value="GO_Central"/>
</dbReference>
<dbReference type="CDD" id="cd18034">
    <property type="entry name" value="DEXHc_dicer"/>
    <property type="match status" value="1"/>
</dbReference>
<dbReference type="Pfam" id="PF03368">
    <property type="entry name" value="Dicer_dimer"/>
    <property type="match status" value="1"/>
</dbReference>
<dbReference type="PROSITE" id="PS51327">
    <property type="entry name" value="DICER_DSRBF"/>
    <property type="match status" value="1"/>
</dbReference>
<evidence type="ECO:0000313" key="26">
    <source>
        <dbReference type="Proteomes" id="UP000189703"/>
    </source>
</evidence>
<evidence type="ECO:0000256" key="18">
    <source>
        <dbReference type="PROSITE-ProRule" id="PRU00657"/>
    </source>
</evidence>
<evidence type="ECO:0000256" key="16">
    <source>
        <dbReference type="ARBA" id="ARBA00023242"/>
    </source>
</evidence>
<dbReference type="FunCoup" id="A0A1U7YY66">
    <property type="interactions" value="3051"/>
</dbReference>
<evidence type="ECO:0000256" key="6">
    <source>
        <dbReference type="ARBA" id="ARBA00022737"/>
    </source>
</evidence>
<feature type="region of interest" description="Disordered" evidence="19">
    <location>
        <begin position="1"/>
        <end position="30"/>
    </location>
</feature>